<dbReference type="EMBL" id="KN833749">
    <property type="protein sequence ID" value="KIK21620.1"/>
    <property type="molecule type" value="Genomic_DNA"/>
</dbReference>
<dbReference type="HOGENOM" id="CLU_2997366_0_0_1"/>
<reference evidence="1 2" key="1">
    <citation type="submission" date="2014-04" db="EMBL/GenBank/DDBJ databases">
        <authorList>
            <consortium name="DOE Joint Genome Institute"/>
            <person name="Kuo A."/>
            <person name="Kohler A."/>
            <person name="Costa M.D."/>
            <person name="Nagy L.G."/>
            <person name="Floudas D."/>
            <person name="Copeland A."/>
            <person name="Barry K.W."/>
            <person name="Cichocki N."/>
            <person name="Veneault-Fourrey C."/>
            <person name="LaButti K."/>
            <person name="Lindquist E.A."/>
            <person name="Lipzen A."/>
            <person name="Lundell T."/>
            <person name="Morin E."/>
            <person name="Murat C."/>
            <person name="Sun H."/>
            <person name="Tunlid A."/>
            <person name="Henrissat B."/>
            <person name="Grigoriev I.V."/>
            <person name="Hibbett D.S."/>
            <person name="Martin F."/>
            <person name="Nordberg H.P."/>
            <person name="Cantor M.N."/>
            <person name="Hua S.X."/>
        </authorList>
    </citation>
    <scope>NUCLEOTIDE SEQUENCE [LARGE SCALE GENOMIC DNA]</scope>
    <source>
        <strain evidence="1 2">441</strain>
    </source>
</reference>
<evidence type="ECO:0000313" key="1">
    <source>
        <dbReference type="EMBL" id="KIK21620.1"/>
    </source>
</evidence>
<evidence type="ECO:0000313" key="2">
    <source>
        <dbReference type="Proteomes" id="UP000054018"/>
    </source>
</evidence>
<dbReference type="Proteomes" id="UP000054018">
    <property type="component" value="Unassembled WGS sequence"/>
</dbReference>
<organism evidence="1 2">
    <name type="scientific">Pisolithus microcarpus 441</name>
    <dbReference type="NCBI Taxonomy" id="765257"/>
    <lineage>
        <taxon>Eukaryota</taxon>
        <taxon>Fungi</taxon>
        <taxon>Dikarya</taxon>
        <taxon>Basidiomycota</taxon>
        <taxon>Agaricomycotina</taxon>
        <taxon>Agaricomycetes</taxon>
        <taxon>Agaricomycetidae</taxon>
        <taxon>Boletales</taxon>
        <taxon>Sclerodermatineae</taxon>
        <taxon>Pisolithaceae</taxon>
        <taxon>Pisolithus</taxon>
    </lineage>
</organism>
<protein>
    <submittedName>
        <fullName evidence="1">Uncharacterized protein</fullName>
    </submittedName>
</protein>
<reference evidence="2" key="2">
    <citation type="submission" date="2015-01" db="EMBL/GenBank/DDBJ databases">
        <title>Evolutionary Origins and Diversification of the Mycorrhizal Mutualists.</title>
        <authorList>
            <consortium name="DOE Joint Genome Institute"/>
            <consortium name="Mycorrhizal Genomics Consortium"/>
            <person name="Kohler A."/>
            <person name="Kuo A."/>
            <person name="Nagy L.G."/>
            <person name="Floudas D."/>
            <person name="Copeland A."/>
            <person name="Barry K.W."/>
            <person name="Cichocki N."/>
            <person name="Veneault-Fourrey C."/>
            <person name="LaButti K."/>
            <person name="Lindquist E.A."/>
            <person name="Lipzen A."/>
            <person name="Lundell T."/>
            <person name="Morin E."/>
            <person name="Murat C."/>
            <person name="Riley R."/>
            <person name="Ohm R."/>
            <person name="Sun H."/>
            <person name="Tunlid A."/>
            <person name="Henrissat B."/>
            <person name="Grigoriev I.V."/>
            <person name="Hibbett D.S."/>
            <person name="Martin F."/>
        </authorList>
    </citation>
    <scope>NUCLEOTIDE SEQUENCE [LARGE SCALE GENOMIC DNA]</scope>
    <source>
        <strain evidence="2">441</strain>
    </source>
</reference>
<accession>A0A0C9YA85</accession>
<proteinExistence type="predicted"/>
<keyword evidence="2" id="KW-1185">Reference proteome</keyword>
<sequence>MRTEHVDSLQTCRKYAGHTAASDMPRHGRQSYAYFRPSSPCLHTDVHQLSATVKLPI</sequence>
<dbReference type="AlphaFoldDB" id="A0A0C9YA85"/>
<name>A0A0C9YA85_9AGAM</name>
<gene>
    <name evidence="1" type="ORF">PISMIDRAFT_537648</name>
</gene>